<dbReference type="Proteomes" id="UP000234206">
    <property type="component" value="Unassembled WGS sequence"/>
</dbReference>
<proteinExistence type="predicted"/>
<feature type="transmembrane region" description="Helical" evidence="1">
    <location>
        <begin position="30"/>
        <end position="49"/>
    </location>
</feature>
<comment type="caution">
    <text evidence="2">The sequence shown here is derived from an EMBL/GenBank/DDBJ whole genome shotgun (WGS) entry which is preliminary data.</text>
</comment>
<evidence type="ECO:0000256" key="1">
    <source>
        <dbReference type="SAM" id="Phobius"/>
    </source>
</evidence>
<name>A0A2I1PB89_9MICO</name>
<keyword evidence="1" id="KW-0812">Transmembrane</keyword>
<feature type="transmembrane region" description="Helical" evidence="1">
    <location>
        <begin position="56"/>
        <end position="79"/>
    </location>
</feature>
<organism evidence="2 3">
    <name type="scientific">Kytococcus schroeteri</name>
    <dbReference type="NCBI Taxonomy" id="138300"/>
    <lineage>
        <taxon>Bacteria</taxon>
        <taxon>Bacillati</taxon>
        <taxon>Actinomycetota</taxon>
        <taxon>Actinomycetes</taxon>
        <taxon>Micrococcales</taxon>
        <taxon>Kytococcaceae</taxon>
        <taxon>Kytococcus</taxon>
    </lineage>
</organism>
<keyword evidence="3" id="KW-1185">Reference proteome</keyword>
<protein>
    <submittedName>
        <fullName evidence="2">Phosphoesterase PA-phosphatase</fullName>
    </submittedName>
</protein>
<accession>A0A2I1PB89</accession>
<reference evidence="2 3" key="1">
    <citation type="submission" date="2017-12" db="EMBL/GenBank/DDBJ databases">
        <title>Phylogenetic diversity of female urinary microbiome.</title>
        <authorList>
            <person name="Thomas-White K."/>
            <person name="Wolfe A.J."/>
        </authorList>
    </citation>
    <scope>NUCLEOTIDE SEQUENCE [LARGE SCALE GENOMIC DNA]</scope>
    <source>
        <strain evidence="2 3">UMB1298</strain>
    </source>
</reference>
<dbReference type="AlphaFoldDB" id="A0A2I1PB89"/>
<sequence>MVLVPLGVVRLHRRAGRVADAHIVRREQRLVPLAAAVVSVAVGLALLHLAGAPAALVRVLAAMLAALLVLALVTVVHKVSFHTGVVAGGAVALWVTGTHLCGVVLGLLVPVVAWARVRRGRHSVAQVVLGGLVAAAVAAATWWDTA</sequence>
<dbReference type="EMBL" id="PKIZ01000008">
    <property type="protein sequence ID" value="PKZ41887.1"/>
    <property type="molecule type" value="Genomic_DNA"/>
</dbReference>
<gene>
    <name evidence="2" type="ORF">CYJ76_05415</name>
</gene>
<keyword evidence="1" id="KW-0472">Membrane</keyword>
<feature type="transmembrane region" description="Helical" evidence="1">
    <location>
        <begin position="124"/>
        <end position="143"/>
    </location>
</feature>
<keyword evidence="1" id="KW-1133">Transmembrane helix</keyword>
<feature type="transmembrane region" description="Helical" evidence="1">
    <location>
        <begin position="91"/>
        <end position="112"/>
    </location>
</feature>
<evidence type="ECO:0000313" key="2">
    <source>
        <dbReference type="EMBL" id="PKZ41887.1"/>
    </source>
</evidence>
<evidence type="ECO:0000313" key="3">
    <source>
        <dbReference type="Proteomes" id="UP000234206"/>
    </source>
</evidence>